<reference evidence="2" key="2">
    <citation type="submission" date="2025-08" db="UniProtKB">
        <authorList>
            <consortium name="Ensembl"/>
        </authorList>
    </citation>
    <scope>IDENTIFICATION</scope>
</reference>
<dbReference type="AlphaFoldDB" id="A0A8C3I0A3"/>
<feature type="compositionally biased region" description="Polar residues" evidence="1">
    <location>
        <begin position="34"/>
        <end position="44"/>
    </location>
</feature>
<accession>A0A8C3I0A3</accession>
<reference evidence="2" key="3">
    <citation type="submission" date="2025-09" db="UniProtKB">
        <authorList>
            <consortium name="Ensembl"/>
        </authorList>
    </citation>
    <scope>IDENTIFICATION</scope>
</reference>
<evidence type="ECO:0000313" key="2">
    <source>
        <dbReference type="Ensembl" id="ENSCPBP00000026417.1"/>
    </source>
</evidence>
<dbReference type="InterPro" id="IPR036390">
    <property type="entry name" value="WH_DNA-bd_sf"/>
</dbReference>
<feature type="region of interest" description="Disordered" evidence="1">
    <location>
        <begin position="33"/>
        <end position="61"/>
    </location>
</feature>
<reference evidence="2" key="1">
    <citation type="journal article" date="2015" name="Genome Biol. Evol.">
        <title>Physical Mapping and Refinement of the Painted Turtle Genome (Chrysemys picta) Inform Amniote Genome Evolution and Challenge Turtle-Bird Chromosomal Conservation.</title>
        <authorList>
            <person name="Badenhorst D."/>
            <person name="Hillier L.W."/>
            <person name="Literman R."/>
            <person name="Montiel E.E."/>
            <person name="Radhakrishnan S."/>
            <person name="Shen Y."/>
            <person name="Minx P."/>
            <person name="Janes D.E."/>
            <person name="Warren W.C."/>
            <person name="Edwards S.V."/>
            <person name="Valenzuela N."/>
        </authorList>
    </citation>
    <scope>NUCLEOTIDE SEQUENCE [LARGE SCALE GENOMIC DNA]</scope>
</reference>
<dbReference type="SUPFAM" id="SSF46785">
    <property type="entry name" value="Winged helix' DNA-binding domain"/>
    <property type="match status" value="1"/>
</dbReference>
<evidence type="ECO:0000256" key="1">
    <source>
        <dbReference type="SAM" id="MobiDB-lite"/>
    </source>
</evidence>
<dbReference type="Proteomes" id="UP000694380">
    <property type="component" value="Chromosome 3"/>
</dbReference>
<sequence length="61" mass="7045">VTKIYRGCHRNSMMPSHFSRGSEGLKMVEENQDGSHTLTSQGQNWPERISGRQLFENHKTK</sequence>
<dbReference type="Gene3D" id="1.10.10.10">
    <property type="entry name" value="Winged helix-like DNA-binding domain superfamily/Winged helix DNA-binding domain"/>
    <property type="match status" value="1"/>
</dbReference>
<keyword evidence="3" id="KW-1185">Reference proteome</keyword>
<evidence type="ECO:0000313" key="3">
    <source>
        <dbReference type="Proteomes" id="UP000694380"/>
    </source>
</evidence>
<proteinExistence type="predicted"/>
<name>A0A8C3I0A3_CHRPI</name>
<organism evidence="2 3">
    <name type="scientific">Chrysemys picta bellii</name>
    <name type="common">Western painted turtle</name>
    <name type="synonym">Emys bellii</name>
    <dbReference type="NCBI Taxonomy" id="8478"/>
    <lineage>
        <taxon>Eukaryota</taxon>
        <taxon>Metazoa</taxon>
        <taxon>Chordata</taxon>
        <taxon>Craniata</taxon>
        <taxon>Vertebrata</taxon>
        <taxon>Euteleostomi</taxon>
        <taxon>Archelosauria</taxon>
        <taxon>Testudinata</taxon>
        <taxon>Testudines</taxon>
        <taxon>Cryptodira</taxon>
        <taxon>Durocryptodira</taxon>
        <taxon>Testudinoidea</taxon>
        <taxon>Emydidae</taxon>
        <taxon>Chrysemys</taxon>
    </lineage>
</organism>
<protein>
    <submittedName>
        <fullName evidence="2">Uncharacterized protein</fullName>
    </submittedName>
</protein>
<dbReference type="InterPro" id="IPR036388">
    <property type="entry name" value="WH-like_DNA-bd_sf"/>
</dbReference>
<dbReference type="Ensembl" id="ENSCPBT00000031124.1">
    <property type="protein sequence ID" value="ENSCPBP00000026417.1"/>
    <property type="gene ID" value="ENSCPBG00000018759.1"/>
</dbReference>